<feature type="transmembrane region" description="Helical" evidence="1">
    <location>
        <begin position="133"/>
        <end position="153"/>
    </location>
</feature>
<dbReference type="Proteomes" id="UP000294194">
    <property type="component" value="Unassembled WGS sequence"/>
</dbReference>
<evidence type="ECO:0000313" key="3">
    <source>
        <dbReference type="Proteomes" id="UP000294194"/>
    </source>
</evidence>
<keyword evidence="3" id="KW-1185">Reference proteome</keyword>
<evidence type="ECO:0000313" key="2">
    <source>
        <dbReference type="EMBL" id="TBN58104.1"/>
    </source>
</evidence>
<feature type="transmembrane region" description="Helical" evidence="1">
    <location>
        <begin position="60"/>
        <end position="80"/>
    </location>
</feature>
<feature type="transmembrane region" description="Helical" evidence="1">
    <location>
        <begin position="7"/>
        <end position="25"/>
    </location>
</feature>
<evidence type="ECO:0000256" key="1">
    <source>
        <dbReference type="SAM" id="Phobius"/>
    </source>
</evidence>
<accession>A0A4Q9GV55</accession>
<dbReference type="RefSeq" id="WP_130982213.1">
    <property type="nucleotide sequence ID" value="NZ_SISG01000001.1"/>
</dbReference>
<keyword evidence="1" id="KW-0812">Transmembrane</keyword>
<gene>
    <name evidence="2" type="ORF">EYE40_12270</name>
</gene>
<dbReference type="AlphaFoldDB" id="A0A4Q9GV55"/>
<keyword evidence="1" id="KW-0472">Membrane</keyword>
<name>A0A4Q9GV55_9MICO</name>
<sequence length="179" mass="18293">MSQITRTWLAFAAVGTALIHLALVVSSPLPVGIVLTLVGLTELVWGVAAMAGIRLLAPRLALAGAVVPIVLWSIVLLVAVESSDSAIAEPLRFLPLAIAAVLELFAAGVLAVHIRRENTGEQTAPPAPSAGKYLLGLFVGALVVAGLTTPALAATEAGQYAQPHGQHGVVVEDSEHGGH</sequence>
<feature type="transmembrane region" description="Helical" evidence="1">
    <location>
        <begin position="31"/>
        <end position="53"/>
    </location>
</feature>
<comment type="caution">
    <text evidence="2">The sequence shown here is derived from an EMBL/GenBank/DDBJ whole genome shotgun (WGS) entry which is preliminary data.</text>
</comment>
<proteinExistence type="predicted"/>
<protein>
    <submittedName>
        <fullName evidence="2">Uncharacterized protein</fullName>
    </submittedName>
</protein>
<organism evidence="2 3">
    <name type="scientific">Glaciihabitans arcticus</name>
    <dbReference type="NCBI Taxonomy" id="2668039"/>
    <lineage>
        <taxon>Bacteria</taxon>
        <taxon>Bacillati</taxon>
        <taxon>Actinomycetota</taxon>
        <taxon>Actinomycetes</taxon>
        <taxon>Micrococcales</taxon>
        <taxon>Microbacteriaceae</taxon>
        <taxon>Glaciihabitans</taxon>
    </lineage>
</organism>
<feature type="transmembrane region" description="Helical" evidence="1">
    <location>
        <begin position="92"/>
        <end position="112"/>
    </location>
</feature>
<dbReference type="EMBL" id="SISG01000001">
    <property type="protein sequence ID" value="TBN58104.1"/>
    <property type="molecule type" value="Genomic_DNA"/>
</dbReference>
<reference evidence="3" key="1">
    <citation type="submission" date="2019-02" db="EMBL/GenBank/DDBJ databases">
        <title>Glaciihabitans arcticus sp. nov., a psychrotolerant bacterium isolated from polar soil.</title>
        <authorList>
            <person name="Dahal R.H."/>
        </authorList>
    </citation>
    <scope>NUCLEOTIDE SEQUENCE [LARGE SCALE GENOMIC DNA]</scope>
    <source>
        <strain evidence="3">RP-3-7</strain>
    </source>
</reference>
<keyword evidence="1" id="KW-1133">Transmembrane helix</keyword>